<protein>
    <recommendedName>
        <fullName evidence="5">MYND-type domain-containing protein</fullName>
    </recommendedName>
</protein>
<name>A0A0K8SHB1_LYGHE</name>
<dbReference type="EMBL" id="GBRD01013656">
    <property type="protein sequence ID" value="JAG52170.1"/>
    <property type="molecule type" value="Transcribed_RNA"/>
</dbReference>
<evidence type="ECO:0000259" key="5">
    <source>
        <dbReference type="PROSITE" id="PS50865"/>
    </source>
</evidence>
<dbReference type="InterPro" id="IPR011990">
    <property type="entry name" value="TPR-like_helical_dom_sf"/>
</dbReference>
<organism evidence="6">
    <name type="scientific">Lygus hesperus</name>
    <name type="common">Western plant bug</name>
    <dbReference type="NCBI Taxonomy" id="30085"/>
    <lineage>
        <taxon>Eukaryota</taxon>
        <taxon>Metazoa</taxon>
        <taxon>Ecdysozoa</taxon>
        <taxon>Arthropoda</taxon>
        <taxon>Hexapoda</taxon>
        <taxon>Insecta</taxon>
        <taxon>Pterygota</taxon>
        <taxon>Neoptera</taxon>
        <taxon>Paraneoptera</taxon>
        <taxon>Hemiptera</taxon>
        <taxon>Heteroptera</taxon>
        <taxon>Panheteroptera</taxon>
        <taxon>Cimicomorpha</taxon>
        <taxon>Miridae</taxon>
        <taxon>Mirini</taxon>
        <taxon>Lygus</taxon>
    </lineage>
</organism>
<dbReference type="PANTHER" id="PTHR12197:SF251">
    <property type="entry name" value="EG:BACR7C10.4 PROTEIN"/>
    <property type="match status" value="1"/>
</dbReference>
<evidence type="ECO:0000256" key="2">
    <source>
        <dbReference type="ARBA" id="ARBA00022771"/>
    </source>
</evidence>
<dbReference type="Gene3D" id="6.10.140.2220">
    <property type="match status" value="1"/>
</dbReference>
<dbReference type="InterPro" id="IPR046341">
    <property type="entry name" value="SET_dom_sf"/>
</dbReference>
<dbReference type="AlphaFoldDB" id="A0A0K8SHB1"/>
<dbReference type="PANTHER" id="PTHR12197">
    <property type="entry name" value="HISTONE-LYSINE N-METHYLTRANSFERASE SMYD"/>
    <property type="match status" value="1"/>
</dbReference>
<keyword evidence="2 4" id="KW-0863">Zinc-finger</keyword>
<reference evidence="6" key="1">
    <citation type="submission" date="2014-09" db="EMBL/GenBank/DDBJ databases">
        <authorList>
            <person name="Magalhaes I.L.F."/>
            <person name="Oliveira U."/>
            <person name="Santos F.R."/>
            <person name="Vidigal T.H.D.A."/>
            <person name="Brescovit A.D."/>
            <person name="Santos A.J."/>
        </authorList>
    </citation>
    <scope>NUCLEOTIDE SEQUENCE</scope>
</reference>
<dbReference type="InterPro" id="IPR002893">
    <property type="entry name" value="Znf_MYND"/>
</dbReference>
<keyword evidence="3" id="KW-0862">Zinc</keyword>
<evidence type="ECO:0000313" key="6">
    <source>
        <dbReference type="EMBL" id="JAG52170.1"/>
    </source>
</evidence>
<dbReference type="SUPFAM" id="SSF82199">
    <property type="entry name" value="SET domain"/>
    <property type="match status" value="1"/>
</dbReference>
<proteinExistence type="predicted"/>
<keyword evidence="1" id="KW-0479">Metal-binding</keyword>
<dbReference type="GO" id="GO:0008270">
    <property type="term" value="F:zinc ion binding"/>
    <property type="evidence" value="ECO:0007669"/>
    <property type="project" value="UniProtKB-KW"/>
</dbReference>
<dbReference type="Gene3D" id="1.10.220.160">
    <property type="match status" value="1"/>
</dbReference>
<dbReference type="InterPro" id="IPR050869">
    <property type="entry name" value="H3K4_H4K5_MeTrfase"/>
</dbReference>
<feature type="domain" description="MYND-type" evidence="5">
    <location>
        <begin position="33"/>
        <end position="70"/>
    </location>
</feature>
<evidence type="ECO:0000256" key="4">
    <source>
        <dbReference type="PROSITE-ProRule" id="PRU00134"/>
    </source>
</evidence>
<dbReference type="Gene3D" id="1.25.40.10">
    <property type="entry name" value="Tetratricopeptide repeat domain"/>
    <property type="match status" value="1"/>
</dbReference>
<dbReference type="Gene3D" id="1.25.40.970">
    <property type="match status" value="1"/>
</dbReference>
<dbReference type="GO" id="GO:0005634">
    <property type="term" value="C:nucleus"/>
    <property type="evidence" value="ECO:0007669"/>
    <property type="project" value="TreeGrafter"/>
</dbReference>
<evidence type="ECO:0000256" key="1">
    <source>
        <dbReference type="ARBA" id="ARBA00022723"/>
    </source>
</evidence>
<dbReference type="Gene3D" id="2.170.270.10">
    <property type="entry name" value="SET domain"/>
    <property type="match status" value="1"/>
</dbReference>
<dbReference type="SUPFAM" id="SSF144232">
    <property type="entry name" value="HIT/MYND zinc finger-like"/>
    <property type="match status" value="1"/>
</dbReference>
<dbReference type="Pfam" id="PF01753">
    <property type="entry name" value="zf-MYND"/>
    <property type="match status" value="1"/>
</dbReference>
<dbReference type="PROSITE" id="PS50865">
    <property type="entry name" value="ZF_MYND_2"/>
    <property type="match status" value="1"/>
</dbReference>
<accession>A0A0K8SHB1</accession>
<sequence length="443" mass="50708">MDIDIDKLLKGSVLHMEKPFVHALSSNLRHNRCDNCYAQFELFKCTACQYVKYCDRVCQKLGWPDHKKECPALKSLPPNRELPNTARLLARIILKLKRGGGNEQGWYDKNKYRIFRDLMSHYADIKNDEKRISQAECLYEVLKDYIGEDALPNFTEFLGIYGRMVVNSFNILDGEMSELGTGIYLGASTIDHSCDPNAVATFTGTTITVRAIKDIPDFKWSKVRISYIETLKPHAERSRELYPRYYFDCDCLRCDPSSEARLLENSIACAKCGSAIYADQEDPVCSSCQRKPPFDVFIKYQDVLTFTKHQHDAMKSVAYLDACKLCLEKQAGLFHPDNIYFVRTMDLAFEASIQLQKWEDSIDLGPKLIPGYERYYGTHHPILGLHYLKFGKILLLKDECEKAMDALEKGQAILEVSHGKDHPLCKSELSSLLLQAKSILYNL</sequence>
<evidence type="ECO:0000256" key="3">
    <source>
        <dbReference type="ARBA" id="ARBA00022833"/>
    </source>
</evidence>